<proteinExistence type="predicted"/>
<reference evidence="2 3" key="1">
    <citation type="submission" date="2023-07" db="EMBL/GenBank/DDBJ databases">
        <title>Sorghum-associated microbial communities from plants grown in Nebraska, USA.</title>
        <authorList>
            <person name="Schachtman D."/>
        </authorList>
    </citation>
    <scope>NUCLEOTIDE SEQUENCE [LARGE SCALE GENOMIC DNA]</scope>
    <source>
        <strain evidence="2 3">BE211</strain>
    </source>
</reference>
<dbReference type="InterPro" id="IPR002937">
    <property type="entry name" value="Amino_oxidase"/>
</dbReference>
<dbReference type="Gene3D" id="3.50.50.60">
    <property type="entry name" value="FAD/NAD(P)-binding domain"/>
    <property type="match status" value="1"/>
</dbReference>
<dbReference type="InterPro" id="IPR036188">
    <property type="entry name" value="FAD/NAD-bd_sf"/>
</dbReference>
<protein>
    <submittedName>
        <fullName evidence="2">Phytoene dehydrogenase-like protein</fullName>
    </submittedName>
</protein>
<name>A0ABU1TWA2_9BACL</name>
<keyword evidence="3" id="KW-1185">Reference proteome</keyword>
<dbReference type="SUPFAM" id="SSF51905">
    <property type="entry name" value="FAD/NAD(P)-binding domain"/>
    <property type="match status" value="1"/>
</dbReference>
<dbReference type="PANTHER" id="PTHR42923:SF3">
    <property type="entry name" value="PROTOPORPHYRINOGEN OXIDASE"/>
    <property type="match status" value="1"/>
</dbReference>
<gene>
    <name evidence="2" type="ORF">J2X07_000469</name>
</gene>
<evidence type="ECO:0000313" key="3">
    <source>
        <dbReference type="Proteomes" id="UP001258181"/>
    </source>
</evidence>
<comment type="caution">
    <text evidence="2">The sequence shown here is derived from an EMBL/GenBank/DDBJ whole genome shotgun (WGS) entry which is preliminary data.</text>
</comment>
<dbReference type="PANTHER" id="PTHR42923">
    <property type="entry name" value="PROTOPORPHYRINOGEN OXIDASE"/>
    <property type="match status" value="1"/>
</dbReference>
<dbReference type="Gene3D" id="3.90.660.50">
    <property type="match status" value="1"/>
</dbReference>
<dbReference type="PRINTS" id="PR00419">
    <property type="entry name" value="ADXRDTASE"/>
</dbReference>
<dbReference type="InterPro" id="IPR050464">
    <property type="entry name" value="Zeta_carotene_desat/Oxidored"/>
</dbReference>
<evidence type="ECO:0000313" key="2">
    <source>
        <dbReference type="EMBL" id="MDR7071494.1"/>
    </source>
</evidence>
<evidence type="ECO:0000259" key="1">
    <source>
        <dbReference type="Pfam" id="PF01593"/>
    </source>
</evidence>
<dbReference type="EMBL" id="JAVDWA010000001">
    <property type="protein sequence ID" value="MDR7071494.1"/>
    <property type="molecule type" value="Genomic_DNA"/>
</dbReference>
<dbReference type="Pfam" id="PF01593">
    <property type="entry name" value="Amino_oxidase"/>
    <property type="match status" value="1"/>
</dbReference>
<accession>A0ABU1TWA2</accession>
<sequence length="429" mass="46801">MNKFDVAIVGGGISGLTASIYLAKAGLSVAVYEKGKEVGGRAQSVKKNGAMLNLGAHAIYKGGEAEKILKELGVTVYGGTPDTKGDAIWIGKLHALPSSLTSLFTTRLLSWSGKMELGKMIIRLQKLTPEKIPHISLRDWAESEITDPMVRHIFYALCRTATYGIDFERLLAGAVLKQLQLALNGVTYVDGGWQSMVVSLRDKALKAGVTIHTQKSVSAIEYENGSHHVQFNDGDQIEALFVIVTTGPNQANKVVKGAEHSSLHEWKEKSLPLYAACLDVVLKKLPMPSHNFAIGIDQHILFTNQSRAAKLTDDGSVVINVLKYLGFEKEVNVKAVEQELEQVMDLMQPGWREEVAARQFIPHITVVQNTATVHTSFLDPAVPEIPDLYMAGDGMGHGEMLVDAAFASAKRASDKIIQKSAFNKIRKEA</sequence>
<dbReference type="RefSeq" id="WP_310256075.1">
    <property type="nucleotide sequence ID" value="NZ_JAVDWA010000001.1"/>
</dbReference>
<dbReference type="Proteomes" id="UP001258181">
    <property type="component" value="Unassembled WGS sequence"/>
</dbReference>
<organism evidence="2 3">
    <name type="scientific">Fictibacillus barbaricus</name>
    <dbReference type="NCBI Taxonomy" id="182136"/>
    <lineage>
        <taxon>Bacteria</taxon>
        <taxon>Bacillati</taxon>
        <taxon>Bacillota</taxon>
        <taxon>Bacilli</taxon>
        <taxon>Bacillales</taxon>
        <taxon>Fictibacillaceae</taxon>
        <taxon>Fictibacillus</taxon>
    </lineage>
</organism>
<feature type="domain" description="Amine oxidase" evidence="1">
    <location>
        <begin position="13"/>
        <end position="252"/>
    </location>
</feature>